<reference evidence="6" key="1">
    <citation type="submission" date="2018-09" db="EMBL/GenBank/DDBJ databases">
        <authorList>
            <person name="Livingstone P.G."/>
            <person name="Whitworth D.E."/>
        </authorList>
    </citation>
    <scope>NUCLEOTIDE SEQUENCE [LARGE SCALE GENOMIC DNA]</scope>
    <source>
        <strain evidence="6">AB050A</strain>
    </source>
</reference>
<dbReference type="GO" id="GO:0003677">
    <property type="term" value="F:DNA binding"/>
    <property type="evidence" value="ECO:0007669"/>
    <property type="project" value="UniProtKB-KW"/>
</dbReference>
<dbReference type="EMBL" id="RAWK01000351">
    <property type="protein sequence ID" value="RKH55074.1"/>
    <property type="molecule type" value="Genomic_DNA"/>
</dbReference>
<dbReference type="Pfam" id="PF09278">
    <property type="entry name" value="MerR-DNA-bind"/>
    <property type="match status" value="1"/>
</dbReference>
<protein>
    <submittedName>
        <fullName evidence="5">MerR family transcriptional regulator</fullName>
    </submittedName>
</protein>
<keyword evidence="1" id="KW-0805">Transcription regulation</keyword>
<dbReference type="PANTHER" id="PTHR30204:SF94">
    <property type="entry name" value="HEAVY METAL-DEPENDENT TRANSCRIPTIONAL REGULATOR HI_0293-RELATED"/>
    <property type="match status" value="1"/>
</dbReference>
<dbReference type="Pfam" id="PF00376">
    <property type="entry name" value="MerR"/>
    <property type="match status" value="1"/>
</dbReference>
<dbReference type="PROSITE" id="PS50937">
    <property type="entry name" value="HTH_MERR_2"/>
    <property type="match status" value="1"/>
</dbReference>
<keyword evidence="2" id="KW-0238">DNA-binding</keyword>
<feature type="domain" description="HTH merR-type" evidence="4">
    <location>
        <begin position="43"/>
        <end position="112"/>
    </location>
</feature>
<dbReference type="SMART" id="SM00422">
    <property type="entry name" value="HTH_MERR"/>
    <property type="match status" value="1"/>
</dbReference>
<dbReference type="Proteomes" id="UP000267003">
    <property type="component" value="Unassembled WGS sequence"/>
</dbReference>
<comment type="caution">
    <text evidence="5">The sequence shown here is derived from an EMBL/GenBank/DDBJ whole genome shotgun (WGS) entry which is preliminary data.</text>
</comment>
<evidence type="ECO:0000256" key="1">
    <source>
        <dbReference type="ARBA" id="ARBA00023015"/>
    </source>
</evidence>
<evidence type="ECO:0000313" key="6">
    <source>
        <dbReference type="Proteomes" id="UP000267003"/>
    </source>
</evidence>
<gene>
    <name evidence="5" type="ORF">D7W81_37040</name>
</gene>
<dbReference type="PRINTS" id="PR00040">
    <property type="entry name" value="HTHMERR"/>
</dbReference>
<evidence type="ECO:0000256" key="2">
    <source>
        <dbReference type="ARBA" id="ARBA00023125"/>
    </source>
</evidence>
<dbReference type="Gene3D" id="1.10.1660.10">
    <property type="match status" value="1"/>
</dbReference>
<dbReference type="InterPro" id="IPR015358">
    <property type="entry name" value="Tscrpt_reg_MerR_DNA-bd"/>
</dbReference>
<sequence>MRRGCSWGSSCWSWRGCSPRAVPSLAPGGGVVASPRRPVEVTPLRIGALARESGVKLSTLRFYERRKLLLPMDRSESGQRLYGPEAAIRVRFIRRSQELGFTLKEVSAVLALTDRRGTPTRDVARFAEAKVQAIDTRIDDLRRMRRAITTLMAEGFCPPDTVCPIQASLGATPAVKRKPSKRPAPGR</sequence>
<dbReference type="PANTHER" id="PTHR30204">
    <property type="entry name" value="REDOX-CYCLING DRUG-SENSING TRANSCRIPTIONAL ACTIVATOR SOXR"/>
    <property type="match status" value="1"/>
</dbReference>
<keyword evidence="3" id="KW-0804">Transcription</keyword>
<dbReference type="SUPFAM" id="SSF46955">
    <property type="entry name" value="Putative DNA-binding domain"/>
    <property type="match status" value="1"/>
</dbReference>
<organism evidence="5 6">
    <name type="scientific">Corallococcus aberystwythensis</name>
    <dbReference type="NCBI Taxonomy" id="2316722"/>
    <lineage>
        <taxon>Bacteria</taxon>
        <taxon>Pseudomonadati</taxon>
        <taxon>Myxococcota</taxon>
        <taxon>Myxococcia</taxon>
        <taxon>Myxococcales</taxon>
        <taxon>Cystobacterineae</taxon>
        <taxon>Myxococcaceae</taxon>
        <taxon>Corallococcus</taxon>
    </lineage>
</organism>
<dbReference type="InterPro" id="IPR009061">
    <property type="entry name" value="DNA-bd_dom_put_sf"/>
</dbReference>
<evidence type="ECO:0000259" key="4">
    <source>
        <dbReference type="PROSITE" id="PS50937"/>
    </source>
</evidence>
<evidence type="ECO:0000256" key="3">
    <source>
        <dbReference type="ARBA" id="ARBA00023163"/>
    </source>
</evidence>
<dbReference type="AlphaFoldDB" id="A0A3A8PUC7"/>
<proteinExistence type="predicted"/>
<name>A0A3A8PUC7_9BACT</name>
<evidence type="ECO:0000313" key="5">
    <source>
        <dbReference type="EMBL" id="RKH55074.1"/>
    </source>
</evidence>
<keyword evidence="6" id="KW-1185">Reference proteome</keyword>
<dbReference type="InterPro" id="IPR000551">
    <property type="entry name" value="MerR-type_HTH_dom"/>
</dbReference>
<accession>A0A3A8PUC7</accession>
<dbReference type="GO" id="GO:0003700">
    <property type="term" value="F:DNA-binding transcription factor activity"/>
    <property type="evidence" value="ECO:0007669"/>
    <property type="project" value="InterPro"/>
</dbReference>
<dbReference type="InterPro" id="IPR047057">
    <property type="entry name" value="MerR_fam"/>
</dbReference>